<dbReference type="GO" id="GO:0016301">
    <property type="term" value="F:kinase activity"/>
    <property type="evidence" value="ECO:0007669"/>
    <property type="project" value="UniProtKB-KW"/>
</dbReference>
<dbReference type="EMBL" id="CP007547">
    <property type="protein sequence ID" value="AIL45616.1"/>
    <property type="molecule type" value="Genomic_DNA"/>
</dbReference>
<dbReference type="SUPFAM" id="SSF51206">
    <property type="entry name" value="cAMP-binding domain-like"/>
    <property type="match status" value="1"/>
</dbReference>
<dbReference type="RefSeq" id="WP_009084253.1">
    <property type="nucleotide sequence ID" value="NZ_CP007547.1"/>
</dbReference>
<reference evidence="2" key="1">
    <citation type="journal article" date="2013" name="Lancet">
        <title>First case of E anophelis outbreak in an intensive-care unit.</title>
        <authorList>
            <person name="Teo J."/>
            <person name="Tan S.Y."/>
            <person name="Tay M."/>
            <person name="Ding Y."/>
            <person name="Kjelleberg S."/>
            <person name="Givskov M."/>
            <person name="Lin R.T."/>
            <person name="Yang L."/>
        </authorList>
    </citation>
    <scope>NUCLEOTIDE SEQUENCE [LARGE SCALE GENOMIC DNA]</scope>
    <source>
        <strain evidence="2">NUHP1</strain>
    </source>
</reference>
<dbReference type="KEGG" id="eao:BD94_1841"/>
<protein>
    <submittedName>
        <fullName evidence="2">cAMP-binding protein-catabolite gene activator and regulatory subunit of cAMP-dependent protein kinase</fullName>
    </submittedName>
</protein>
<dbReference type="Pfam" id="PF00027">
    <property type="entry name" value="cNMP_binding"/>
    <property type="match status" value="1"/>
</dbReference>
<dbReference type="CDD" id="cd00038">
    <property type="entry name" value="CAP_ED"/>
    <property type="match status" value="1"/>
</dbReference>
<keyword evidence="2" id="KW-0418">Kinase</keyword>
<dbReference type="HOGENOM" id="CLU_075053_9_2_10"/>
<dbReference type="Proteomes" id="UP000028933">
    <property type="component" value="Chromosome"/>
</dbReference>
<dbReference type="STRING" id="1338011.BD94_1841"/>
<accession>A0A077EDK8</accession>
<name>A0A077EDK8_9FLAO</name>
<keyword evidence="2" id="KW-0808">Transferase</keyword>
<dbReference type="InterPro" id="IPR014710">
    <property type="entry name" value="RmlC-like_jellyroll"/>
</dbReference>
<evidence type="ECO:0000313" key="2">
    <source>
        <dbReference type="EMBL" id="AIL45616.1"/>
    </source>
</evidence>
<dbReference type="Gene3D" id="2.60.120.10">
    <property type="entry name" value="Jelly Rolls"/>
    <property type="match status" value="1"/>
</dbReference>
<dbReference type="PROSITE" id="PS50042">
    <property type="entry name" value="CNMP_BINDING_3"/>
    <property type="match status" value="1"/>
</dbReference>
<proteinExistence type="predicted"/>
<evidence type="ECO:0000313" key="3">
    <source>
        <dbReference type="Proteomes" id="UP000028933"/>
    </source>
</evidence>
<reference evidence="2" key="2">
    <citation type="journal article" date="2015" name="Genome Biol. Evol.">
        <title>Complete Genome Sequence and Transcriptomic Analysis of the Novel Pathogen Elizabethkingia anophelis in Response to Oxidative Stress.</title>
        <authorList>
            <person name="Li Y."/>
            <person name="Liu Y."/>
            <person name="Chew S.C."/>
            <person name="Tay M."/>
            <person name="Salido M.M."/>
            <person name="Teo J."/>
            <person name="Lauro F.M."/>
            <person name="Givskov M."/>
            <person name="Yang L."/>
        </authorList>
    </citation>
    <scope>NUCLEOTIDE SEQUENCE</scope>
    <source>
        <strain evidence="2">NUHP1</strain>
    </source>
</reference>
<organism evidence="2 3">
    <name type="scientific">Elizabethkingia anophelis NUHP1</name>
    <dbReference type="NCBI Taxonomy" id="1338011"/>
    <lineage>
        <taxon>Bacteria</taxon>
        <taxon>Pseudomonadati</taxon>
        <taxon>Bacteroidota</taxon>
        <taxon>Flavobacteriia</taxon>
        <taxon>Flavobacteriales</taxon>
        <taxon>Weeksellaceae</taxon>
        <taxon>Elizabethkingia</taxon>
    </lineage>
</organism>
<dbReference type="GeneID" id="56682937"/>
<sequence>MGFLKEYYEQIVELQESEWDFIASHFERKVVTKNEVITQQGETENYLSFIESGIVRFYIPEEEEANELTFNFSFDKELTCAYDSFLTRTPSQYEVQALTKTVIWQISYHNLQRVYHETKVGNYIGRLASEKLFLTKSKRELSLLKYNIKERYLNLFKEEPDVLKYIPLKYIASYIGTTPQGLSRIRRQIV</sequence>
<feature type="domain" description="Cyclic nucleotide-binding" evidence="1">
    <location>
        <begin position="10"/>
        <end position="114"/>
    </location>
</feature>
<dbReference type="InterPro" id="IPR000595">
    <property type="entry name" value="cNMP-bd_dom"/>
</dbReference>
<evidence type="ECO:0000259" key="1">
    <source>
        <dbReference type="PROSITE" id="PS50042"/>
    </source>
</evidence>
<dbReference type="AlphaFoldDB" id="A0A077EDK8"/>
<gene>
    <name evidence="2" type="ORF">BD94_1841</name>
</gene>
<dbReference type="eggNOG" id="COG0664">
    <property type="taxonomic scope" value="Bacteria"/>
</dbReference>
<dbReference type="InterPro" id="IPR018490">
    <property type="entry name" value="cNMP-bd_dom_sf"/>
</dbReference>